<dbReference type="PANTHER" id="PTHR11014">
    <property type="entry name" value="PEPTIDASE M20 FAMILY MEMBER"/>
    <property type="match status" value="1"/>
</dbReference>
<feature type="binding site" evidence="2">
    <location>
        <position position="144"/>
    </location>
    <ligand>
        <name>Mn(2+)</name>
        <dbReference type="ChEBI" id="CHEBI:29035"/>
        <label>2</label>
    </ligand>
</feature>
<dbReference type="GO" id="GO:0050118">
    <property type="term" value="F:N-acetyldiaminopimelate deacetylase activity"/>
    <property type="evidence" value="ECO:0007669"/>
    <property type="project" value="UniProtKB-ARBA"/>
</dbReference>
<organism evidence="4 5">
    <name type="scientific">Nostocoides jenkinsii Ben 74</name>
    <dbReference type="NCBI Taxonomy" id="1193518"/>
    <lineage>
        <taxon>Bacteria</taxon>
        <taxon>Bacillati</taxon>
        <taxon>Actinomycetota</taxon>
        <taxon>Actinomycetes</taxon>
        <taxon>Micrococcales</taxon>
        <taxon>Intrasporangiaceae</taxon>
        <taxon>Nostocoides</taxon>
    </lineage>
</organism>
<dbReference type="GO" id="GO:0019877">
    <property type="term" value="P:diaminopimelate biosynthetic process"/>
    <property type="evidence" value="ECO:0007669"/>
    <property type="project" value="UniProtKB-ARBA"/>
</dbReference>
<feature type="binding site" evidence="2">
    <location>
        <position position="172"/>
    </location>
    <ligand>
        <name>Mn(2+)</name>
        <dbReference type="ChEBI" id="CHEBI:29035"/>
        <label>2</label>
    </ligand>
</feature>
<feature type="binding site" evidence="2">
    <location>
        <position position="108"/>
    </location>
    <ligand>
        <name>Mn(2+)</name>
        <dbReference type="ChEBI" id="CHEBI:29035"/>
        <label>2</label>
    </ligand>
</feature>
<feature type="binding site" evidence="2">
    <location>
        <position position="110"/>
    </location>
    <ligand>
        <name>Mn(2+)</name>
        <dbReference type="ChEBI" id="CHEBI:29035"/>
        <label>2</label>
    </ligand>
</feature>
<protein>
    <submittedName>
        <fullName evidence="4">Putative hippurate hydrolase protein</fullName>
    </submittedName>
</protein>
<evidence type="ECO:0000256" key="1">
    <source>
        <dbReference type="ARBA" id="ARBA00022801"/>
    </source>
</evidence>
<dbReference type="Pfam" id="PF01546">
    <property type="entry name" value="Peptidase_M20"/>
    <property type="match status" value="1"/>
</dbReference>
<dbReference type="RefSeq" id="WP_048547428.1">
    <property type="nucleotide sequence ID" value="NZ_HF571038.1"/>
</dbReference>
<dbReference type="PANTHER" id="PTHR11014:SF63">
    <property type="entry name" value="METALLOPEPTIDASE, PUTATIVE (AFU_ORTHOLOGUE AFUA_6G09600)-RELATED"/>
    <property type="match status" value="1"/>
</dbReference>
<evidence type="ECO:0000256" key="2">
    <source>
        <dbReference type="PIRSR" id="PIRSR005962-1"/>
    </source>
</evidence>
<keyword evidence="2" id="KW-0464">Manganese</keyword>
<dbReference type="AlphaFoldDB" id="A0A077MGU2"/>
<gene>
    <name evidence="4" type="ORF">BN13_820013</name>
</gene>
<evidence type="ECO:0000313" key="5">
    <source>
        <dbReference type="Proteomes" id="UP000035720"/>
    </source>
</evidence>
<dbReference type="SUPFAM" id="SSF55031">
    <property type="entry name" value="Bacterial exopeptidase dimerisation domain"/>
    <property type="match status" value="1"/>
</dbReference>
<feature type="binding site" evidence="2">
    <location>
        <position position="374"/>
    </location>
    <ligand>
        <name>Mn(2+)</name>
        <dbReference type="ChEBI" id="CHEBI:29035"/>
        <label>2</label>
    </ligand>
</feature>
<dbReference type="SUPFAM" id="SSF53187">
    <property type="entry name" value="Zn-dependent exopeptidases"/>
    <property type="match status" value="1"/>
</dbReference>
<evidence type="ECO:0000259" key="3">
    <source>
        <dbReference type="Pfam" id="PF07687"/>
    </source>
</evidence>
<dbReference type="Gene3D" id="3.30.70.360">
    <property type="match status" value="1"/>
</dbReference>
<dbReference type="EMBL" id="CAJC01000197">
    <property type="protein sequence ID" value="CCI54792.1"/>
    <property type="molecule type" value="Genomic_DNA"/>
</dbReference>
<dbReference type="PIRSF" id="PIRSF005962">
    <property type="entry name" value="Pept_M20D_amidohydro"/>
    <property type="match status" value="1"/>
</dbReference>
<feature type="domain" description="Peptidase M20 dimerisation" evidence="3">
    <location>
        <begin position="197"/>
        <end position="288"/>
    </location>
</feature>
<dbReference type="Pfam" id="PF07687">
    <property type="entry name" value="M20_dimer"/>
    <property type="match status" value="1"/>
</dbReference>
<comment type="caution">
    <text evidence="4">The sequence shown here is derived from an EMBL/GenBank/DDBJ whole genome shotgun (WGS) entry which is preliminary data.</text>
</comment>
<dbReference type="InterPro" id="IPR002933">
    <property type="entry name" value="Peptidase_M20"/>
</dbReference>
<dbReference type="InterPro" id="IPR011650">
    <property type="entry name" value="Peptidase_M20_dimer"/>
</dbReference>
<evidence type="ECO:0000313" key="4">
    <source>
        <dbReference type="EMBL" id="CCI54792.1"/>
    </source>
</evidence>
<comment type="cofactor">
    <cofactor evidence="2">
        <name>Mn(2+)</name>
        <dbReference type="ChEBI" id="CHEBI:29035"/>
    </cofactor>
    <text evidence="2">The Mn(2+) ion enhances activity.</text>
</comment>
<dbReference type="STRING" id="1193518.BN13_820013"/>
<dbReference type="GO" id="GO:0046872">
    <property type="term" value="F:metal ion binding"/>
    <property type="evidence" value="ECO:0007669"/>
    <property type="project" value="UniProtKB-KW"/>
</dbReference>
<dbReference type="InterPro" id="IPR017439">
    <property type="entry name" value="Amidohydrolase"/>
</dbReference>
<keyword evidence="1 4" id="KW-0378">Hydrolase</keyword>
<keyword evidence="5" id="KW-1185">Reference proteome</keyword>
<dbReference type="NCBIfam" id="TIGR01891">
    <property type="entry name" value="amidohydrolases"/>
    <property type="match status" value="1"/>
</dbReference>
<name>A0A077MGU2_9MICO</name>
<dbReference type="OrthoDB" id="9777385at2"/>
<proteinExistence type="predicted"/>
<dbReference type="InterPro" id="IPR036264">
    <property type="entry name" value="Bact_exopeptidase_dim_dom"/>
</dbReference>
<dbReference type="CDD" id="cd03886">
    <property type="entry name" value="M20_Acy1"/>
    <property type="match status" value="1"/>
</dbReference>
<dbReference type="Proteomes" id="UP000035720">
    <property type="component" value="Unassembled WGS sequence"/>
</dbReference>
<reference evidence="4 5" key="1">
    <citation type="journal article" date="2013" name="ISME J.">
        <title>A metabolic model for members of the genus Tetrasphaera involved in enhanced biological phosphorus removal.</title>
        <authorList>
            <person name="Kristiansen R."/>
            <person name="Nguyen H.T.T."/>
            <person name="Saunders A.M."/>
            <person name="Nielsen J.L."/>
            <person name="Wimmer R."/>
            <person name="Le V.Q."/>
            <person name="McIlroy S.J."/>
            <person name="Petrovski S."/>
            <person name="Seviour R.J."/>
            <person name="Calteau A."/>
            <person name="Nielsen K.L."/>
            <person name="Nielsen P.H."/>
        </authorList>
    </citation>
    <scope>NUCLEOTIDE SEQUENCE [LARGE SCALE GENOMIC DNA]</scope>
    <source>
        <strain evidence="4 5">Ben 74</strain>
    </source>
</reference>
<dbReference type="Gene3D" id="3.40.630.10">
    <property type="entry name" value="Zn peptidases"/>
    <property type="match status" value="1"/>
</dbReference>
<keyword evidence="2" id="KW-0479">Metal-binding</keyword>
<accession>A0A077MGU2</accession>
<dbReference type="FunFam" id="3.30.70.360:FF:000001">
    <property type="entry name" value="N-acetyldiaminopimelate deacetylase"/>
    <property type="match status" value="1"/>
</dbReference>
<sequence length="404" mass="43073">MTASSALPADVADLLVAVRRDIHRDPEIGMALPRTQRRILDALAGLDLEITLGRDLDSVVAVLRGGAAVGESGVRRAVILRGDMDALPLTEDLDVDYVSEVNGVMHACGHDLHVAGLIGAVHVLHARRAELAGDVIFMFQPGEEGPGGARVMLDEGLLEVSGGPVIAAYALHVASAGQPLGMWFGRPGPQMAAADECIIRVVGAGGHGSQPHLAKDPVPVACEIVLALQLMVTRQFDAMDPLVVTVGRIAGGTKDNIIPDDATLELTVRTFSEANRERVHPAIQRVADGIASAHGLRVEITRLMGYPVTVNDDTEYAFLQETVEDVFGADRHYLMPHPEAGAEDFAFVAERVPSAYVFLSACPANDPSSAPDNHSPRAHFDDSVLPDQAVLLAELALRRLRDPR</sequence>